<protein>
    <submittedName>
        <fullName evidence="5">Metal ABC transporter ATP-binding protein</fullName>
    </submittedName>
</protein>
<evidence type="ECO:0000256" key="3">
    <source>
        <dbReference type="ARBA" id="ARBA00022840"/>
    </source>
</evidence>
<dbReference type="EMBL" id="DRWN01000010">
    <property type="protein sequence ID" value="HHK67692.1"/>
    <property type="molecule type" value="Genomic_DNA"/>
</dbReference>
<dbReference type="PANTHER" id="PTHR42734">
    <property type="entry name" value="METAL TRANSPORT SYSTEM ATP-BINDING PROTEIN TM_0124-RELATED"/>
    <property type="match status" value="1"/>
</dbReference>
<evidence type="ECO:0000313" key="5">
    <source>
        <dbReference type="EMBL" id="HHK67692.1"/>
    </source>
</evidence>
<keyword evidence="2" id="KW-0547">Nucleotide-binding</keyword>
<evidence type="ECO:0000256" key="2">
    <source>
        <dbReference type="ARBA" id="ARBA00022741"/>
    </source>
</evidence>
<organism evidence="5">
    <name type="scientific">Caldiarchaeum subterraneum</name>
    <dbReference type="NCBI Taxonomy" id="311458"/>
    <lineage>
        <taxon>Archaea</taxon>
        <taxon>Nitrososphaerota</taxon>
        <taxon>Candidatus Caldarchaeales</taxon>
        <taxon>Candidatus Caldarchaeaceae</taxon>
        <taxon>Candidatus Caldarchaeum</taxon>
    </lineage>
</organism>
<proteinExistence type="predicted"/>
<evidence type="ECO:0000259" key="4">
    <source>
        <dbReference type="PROSITE" id="PS50893"/>
    </source>
</evidence>
<dbReference type="PROSITE" id="PS50893">
    <property type="entry name" value="ABC_TRANSPORTER_2"/>
    <property type="match status" value="1"/>
</dbReference>
<dbReference type="InterPro" id="IPR003439">
    <property type="entry name" value="ABC_transporter-like_ATP-bd"/>
</dbReference>
<dbReference type="SUPFAM" id="SSF52540">
    <property type="entry name" value="P-loop containing nucleoside triphosphate hydrolases"/>
    <property type="match status" value="1"/>
</dbReference>
<comment type="caution">
    <text evidence="5">The sequence shown here is derived from an EMBL/GenBank/DDBJ whole genome shotgun (WGS) entry which is preliminary data.</text>
</comment>
<accession>A0A7C5QDC7</accession>
<keyword evidence="3 5" id="KW-0067">ATP-binding</keyword>
<dbReference type="InterPro" id="IPR050153">
    <property type="entry name" value="Metal_Ion_Import_ABC"/>
</dbReference>
<name>A0A7C5QDC7_CALS0</name>
<dbReference type="Pfam" id="PF00005">
    <property type="entry name" value="ABC_tran"/>
    <property type="match status" value="1"/>
</dbReference>
<dbReference type="Gene3D" id="3.40.50.300">
    <property type="entry name" value="P-loop containing nucleotide triphosphate hydrolases"/>
    <property type="match status" value="1"/>
</dbReference>
<sequence length="250" mass="27764">MKANKPVVEFERVTVSYDRKTPVLKDVSLKVFEGEMIFIIGPNGGGKSTLLKTIVGSLRPEKGRVKLFGVDVSRFRDWWMVGYLPQNAATLFEKMPLNVSELLTAAAIHRKGMEPAEAVKLVGVEDPTSLLNKRVTDLSGGMLQKTMLALALINNPKILLLDEPTVYVDQTGVGAFMRLLTKLHVERELTIVIATHDVTAISTLASRVICINRESLYDGTLEQLITSEQLCNIYGFHVYTLRHGHAWSGE</sequence>
<reference evidence="5" key="1">
    <citation type="journal article" date="2020" name="mSystems">
        <title>Genome- and Community-Level Interaction Insights into Carbon Utilization and Element Cycling Functions of Hydrothermarchaeota in Hydrothermal Sediment.</title>
        <authorList>
            <person name="Zhou Z."/>
            <person name="Liu Y."/>
            <person name="Xu W."/>
            <person name="Pan J."/>
            <person name="Luo Z.H."/>
            <person name="Li M."/>
        </authorList>
    </citation>
    <scope>NUCLEOTIDE SEQUENCE [LARGE SCALE GENOMIC DNA]</scope>
    <source>
        <strain evidence="5">SpSt-1056</strain>
    </source>
</reference>
<dbReference type="AlphaFoldDB" id="A0A7C5QDC7"/>
<gene>
    <name evidence="5" type="ORF">ENM11_00860</name>
</gene>
<keyword evidence="1" id="KW-0813">Transport</keyword>
<evidence type="ECO:0000256" key="1">
    <source>
        <dbReference type="ARBA" id="ARBA00022448"/>
    </source>
</evidence>
<dbReference type="GO" id="GO:0005524">
    <property type="term" value="F:ATP binding"/>
    <property type="evidence" value="ECO:0007669"/>
    <property type="project" value="UniProtKB-KW"/>
</dbReference>
<dbReference type="InterPro" id="IPR003593">
    <property type="entry name" value="AAA+_ATPase"/>
</dbReference>
<feature type="domain" description="ABC transporter" evidence="4">
    <location>
        <begin position="8"/>
        <end position="238"/>
    </location>
</feature>
<dbReference type="GO" id="GO:0016887">
    <property type="term" value="F:ATP hydrolysis activity"/>
    <property type="evidence" value="ECO:0007669"/>
    <property type="project" value="InterPro"/>
</dbReference>
<dbReference type="SMART" id="SM00382">
    <property type="entry name" value="AAA"/>
    <property type="match status" value="1"/>
</dbReference>
<dbReference type="InterPro" id="IPR027417">
    <property type="entry name" value="P-loop_NTPase"/>
</dbReference>